<evidence type="ECO:0000256" key="1">
    <source>
        <dbReference type="ARBA" id="ARBA00002486"/>
    </source>
</evidence>
<accession>A0A1T2XH29</accession>
<dbReference type="CDD" id="cd23763">
    <property type="entry name" value="ASKHA_ATPase_ROK"/>
    <property type="match status" value="1"/>
</dbReference>
<dbReference type="PANTHER" id="PTHR18964:SF149">
    <property type="entry name" value="BIFUNCTIONAL UDP-N-ACETYLGLUCOSAMINE 2-EPIMERASE_N-ACETYLMANNOSAMINE KINASE"/>
    <property type="match status" value="1"/>
</dbReference>
<dbReference type="InterPro" id="IPR036388">
    <property type="entry name" value="WH-like_DNA-bd_sf"/>
</dbReference>
<dbReference type="PANTHER" id="PTHR18964">
    <property type="entry name" value="ROK (REPRESSOR, ORF, KINASE) FAMILY"/>
    <property type="match status" value="1"/>
</dbReference>
<evidence type="ECO:0000313" key="4">
    <source>
        <dbReference type="EMBL" id="OPA79170.1"/>
    </source>
</evidence>
<dbReference type="SUPFAM" id="SSF53067">
    <property type="entry name" value="Actin-like ATPase domain"/>
    <property type="match status" value="1"/>
</dbReference>
<dbReference type="AlphaFoldDB" id="A0A1T2XH29"/>
<keyword evidence="3" id="KW-0119">Carbohydrate metabolism</keyword>
<keyword evidence="5" id="KW-1185">Reference proteome</keyword>
<keyword evidence="4" id="KW-0418">Kinase</keyword>
<dbReference type="Proteomes" id="UP000190188">
    <property type="component" value="Unassembled WGS sequence"/>
</dbReference>
<gene>
    <name evidence="4" type="ORF">BVG16_08725</name>
</gene>
<dbReference type="SUPFAM" id="SSF46785">
    <property type="entry name" value="Winged helix' DNA-binding domain"/>
    <property type="match status" value="1"/>
</dbReference>
<evidence type="ECO:0000256" key="3">
    <source>
        <dbReference type="ARBA" id="ARBA00022629"/>
    </source>
</evidence>
<dbReference type="Gene3D" id="3.30.420.40">
    <property type="match status" value="2"/>
</dbReference>
<evidence type="ECO:0000313" key="5">
    <source>
        <dbReference type="Proteomes" id="UP000190188"/>
    </source>
</evidence>
<dbReference type="Gene3D" id="1.10.10.10">
    <property type="entry name" value="Winged helix-like DNA-binding domain superfamily/Winged helix DNA-binding domain"/>
    <property type="match status" value="1"/>
</dbReference>
<dbReference type="GO" id="GO:0016301">
    <property type="term" value="F:kinase activity"/>
    <property type="evidence" value="ECO:0007669"/>
    <property type="project" value="UniProtKB-KW"/>
</dbReference>
<keyword evidence="3" id="KW-0859">Xylose metabolism</keyword>
<dbReference type="EMBL" id="MSZX01000003">
    <property type="protein sequence ID" value="OPA79170.1"/>
    <property type="molecule type" value="Genomic_DNA"/>
</dbReference>
<protein>
    <submittedName>
        <fullName evidence="4">Sugar kinase</fullName>
    </submittedName>
</protein>
<dbReference type="InterPro" id="IPR000600">
    <property type="entry name" value="ROK"/>
</dbReference>
<reference evidence="4 5" key="1">
    <citation type="submission" date="2017-01" db="EMBL/GenBank/DDBJ databases">
        <title>Genome analysis of Paenibacillus selenitrireducens ES3-24.</title>
        <authorList>
            <person name="Xu D."/>
            <person name="Yao R."/>
            <person name="Zheng S."/>
        </authorList>
    </citation>
    <scope>NUCLEOTIDE SEQUENCE [LARGE SCALE GENOMIC DNA]</scope>
    <source>
        <strain evidence="4 5">ES3-24</strain>
    </source>
</reference>
<dbReference type="STRING" id="1324314.BVG16_08725"/>
<dbReference type="OrthoDB" id="6501901at2"/>
<dbReference type="InterPro" id="IPR043129">
    <property type="entry name" value="ATPase_NBD"/>
</dbReference>
<organism evidence="4 5">
    <name type="scientific">Paenibacillus selenitireducens</name>
    <dbReference type="NCBI Taxonomy" id="1324314"/>
    <lineage>
        <taxon>Bacteria</taxon>
        <taxon>Bacillati</taxon>
        <taxon>Bacillota</taxon>
        <taxon>Bacilli</taxon>
        <taxon>Bacillales</taxon>
        <taxon>Paenibacillaceae</taxon>
        <taxon>Paenibacillus</taxon>
    </lineage>
</organism>
<comment type="similarity">
    <text evidence="2">Belongs to the ROK (NagC/XylR) family.</text>
</comment>
<proteinExistence type="inferred from homology"/>
<name>A0A1T2XH29_9BACL</name>
<dbReference type="Pfam" id="PF00480">
    <property type="entry name" value="ROK"/>
    <property type="match status" value="2"/>
</dbReference>
<keyword evidence="4" id="KW-0808">Transferase</keyword>
<dbReference type="InterPro" id="IPR036390">
    <property type="entry name" value="WH_DNA-bd_sf"/>
</dbReference>
<comment type="function">
    <text evidence="1">Transcriptional repressor of xylose-utilizing enzymes.</text>
</comment>
<dbReference type="RefSeq" id="WP_078498169.1">
    <property type="nucleotide sequence ID" value="NZ_MSZX01000003.1"/>
</dbReference>
<evidence type="ECO:0000256" key="2">
    <source>
        <dbReference type="ARBA" id="ARBA00006479"/>
    </source>
</evidence>
<dbReference type="GO" id="GO:0042732">
    <property type="term" value="P:D-xylose metabolic process"/>
    <property type="evidence" value="ECO:0007669"/>
    <property type="project" value="UniProtKB-KW"/>
</dbReference>
<comment type="caution">
    <text evidence="4">The sequence shown here is derived from an EMBL/GenBank/DDBJ whole genome shotgun (WGS) entry which is preliminary data.</text>
</comment>
<sequence>MKSFLPNDIKDENRKIIFDILLQNPELAKVEVTEKTSMSFVTVSKIVTFFEQIGILTATGESREGSGGLGRKRTVYRFNENSYSTIGIQIIGNTITALLINLYSKIIDSYSIETDIPFYSDEFTSIFKEIVMQLKEKAKEINSVVLGIGVGVDGAINTRKKTIRMRTQHNMENDFNYEAIIENLKGEVNLPILLENDVNAATVAEFRNLENMDQAPTSLVHIAAGDGVGGGLIINKELHRGVHASAGELEYMCFDSEYKRTPSSVGWLESRLGIKYLLSTYDLNSAEDTEACIDYIAKHLALTITNVISILDIDQIIISGKTIALFPERILNRTKSYVEQYTEWTPTISASDSHQSTAIGAAILILQQEMIHVISA</sequence>